<dbReference type="EMBL" id="JAHLQT010024959">
    <property type="protein sequence ID" value="KAG7164571.1"/>
    <property type="molecule type" value="Genomic_DNA"/>
</dbReference>
<feature type="region of interest" description="Disordered" evidence="1">
    <location>
        <begin position="67"/>
        <end position="88"/>
    </location>
</feature>
<proteinExistence type="predicted"/>
<gene>
    <name evidence="3" type="ORF">Hamer_G004950</name>
</gene>
<name>A0A8J5MUY6_HOMAM</name>
<comment type="caution">
    <text evidence="3">The sequence shown here is derived from an EMBL/GenBank/DDBJ whole genome shotgun (WGS) entry which is preliminary data.</text>
</comment>
<evidence type="ECO:0000313" key="3">
    <source>
        <dbReference type="EMBL" id="KAG7164571.1"/>
    </source>
</evidence>
<dbReference type="Proteomes" id="UP000747542">
    <property type="component" value="Unassembled WGS sequence"/>
</dbReference>
<dbReference type="AlphaFoldDB" id="A0A8J5MUY6"/>
<evidence type="ECO:0000313" key="4">
    <source>
        <dbReference type="Proteomes" id="UP000747542"/>
    </source>
</evidence>
<feature type="compositionally biased region" description="Polar residues" evidence="1">
    <location>
        <begin position="67"/>
        <end position="83"/>
    </location>
</feature>
<protein>
    <submittedName>
        <fullName evidence="3">Uncharacterized protein</fullName>
    </submittedName>
</protein>
<keyword evidence="2" id="KW-0472">Membrane</keyword>
<keyword evidence="2" id="KW-0812">Transmembrane</keyword>
<evidence type="ECO:0000256" key="1">
    <source>
        <dbReference type="SAM" id="MobiDB-lite"/>
    </source>
</evidence>
<sequence length="121" mass="13789">MQQQQQQQQRQQNECGDSWTFKDGLLIMEMGYLLGYLFNSVFLVVFMMAIMMIARSVIKRRSITVNSIKQDSQPDNDTLASSETPPPSYFELKIDDQNCCDYNSSITSTLTTPTPSYPLAI</sequence>
<reference evidence="3" key="1">
    <citation type="journal article" date="2021" name="Sci. Adv.">
        <title>The American lobster genome reveals insights on longevity, neural, and immune adaptations.</title>
        <authorList>
            <person name="Polinski J.M."/>
            <person name="Zimin A.V."/>
            <person name="Clark K.F."/>
            <person name="Kohn A.B."/>
            <person name="Sadowski N."/>
            <person name="Timp W."/>
            <person name="Ptitsyn A."/>
            <person name="Khanna P."/>
            <person name="Romanova D.Y."/>
            <person name="Williams P."/>
            <person name="Greenwood S.J."/>
            <person name="Moroz L.L."/>
            <person name="Walt D.R."/>
            <person name="Bodnar A.G."/>
        </authorList>
    </citation>
    <scope>NUCLEOTIDE SEQUENCE</scope>
    <source>
        <strain evidence="3">GMGI-L3</strain>
    </source>
</reference>
<evidence type="ECO:0000256" key="2">
    <source>
        <dbReference type="SAM" id="Phobius"/>
    </source>
</evidence>
<keyword evidence="2" id="KW-1133">Transmembrane helix</keyword>
<accession>A0A8J5MUY6</accession>
<feature type="transmembrane region" description="Helical" evidence="2">
    <location>
        <begin position="33"/>
        <end position="54"/>
    </location>
</feature>
<organism evidence="3 4">
    <name type="scientific">Homarus americanus</name>
    <name type="common">American lobster</name>
    <dbReference type="NCBI Taxonomy" id="6706"/>
    <lineage>
        <taxon>Eukaryota</taxon>
        <taxon>Metazoa</taxon>
        <taxon>Ecdysozoa</taxon>
        <taxon>Arthropoda</taxon>
        <taxon>Crustacea</taxon>
        <taxon>Multicrustacea</taxon>
        <taxon>Malacostraca</taxon>
        <taxon>Eumalacostraca</taxon>
        <taxon>Eucarida</taxon>
        <taxon>Decapoda</taxon>
        <taxon>Pleocyemata</taxon>
        <taxon>Astacidea</taxon>
        <taxon>Nephropoidea</taxon>
        <taxon>Nephropidae</taxon>
        <taxon>Homarus</taxon>
    </lineage>
</organism>
<keyword evidence="4" id="KW-1185">Reference proteome</keyword>